<dbReference type="Proteomes" id="UP000539175">
    <property type="component" value="Unassembled WGS sequence"/>
</dbReference>
<comment type="caution">
    <text evidence="1">The sequence shown here is derived from an EMBL/GenBank/DDBJ whole genome shotgun (WGS) entry which is preliminary data.</text>
</comment>
<evidence type="ECO:0000313" key="2">
    <source>
        <dbReference type="Proteomes" id="UP000539175"/>
    </source>
</evidence>
<organism evidence="1 2">
    <name type="scientific">Nitrospirillum iridis</name>
    <dbReference type="NCBI Taxonomy" id="765888"/>
    <lineage>
        <taxon>Bacteria</taxon>
        <taxon>Pseudomonadati</taxon>
        <taxon>Pseudomonadota</taxon>
        <taxon>Alphaproteobacteria</taxon>
        <taxon>Rhodospirillales</taxon>
        <taxon>Azospirillaceae</taxon>
        <taxon>Nitrospirillum</taxon>
    </lineage>
</organism>
<name>A0A7X0B113_9PROT</name>
<dbReference type="NCBIfam" id="TIGR01444">
    <property type="entry name" value="fkbM_fam"/>
    <property type="match status" value="1"/>
</dbReference>
<dbReference type="InterPro" id="IPR029063">
    <property type="entry name" value="SAM-dependent_MTases_sf"/>
</dbReference>
<proteinExistence type="predicted"/>
<sequence>MTAIAAVLTDSSSPGPWGAASPAVAVPAAAPFVDYRPPMTAPADDSFGRHRPGGLPGLLLALGAALPASRWGLAAGGVLGPLVRTMVPWLYGAVIDVTADGVRRRLHVRDHADDRRFLALPRQAASQARAHIAAALPADGVFVDVGAGTGLHTLAAARHLGDRGRVVAVEPNGATRDRLAVNLALNPLAAAVTLVDDAVGPACDGVILAAGKGKVAGGRAASSAWDAPPPALTRTRPLLDLLLGAGLARVDVLRLGLKAGADLALIPFLQAAPPALRPGMIVVDRRGAKGWAVDLPATLALYGYHPCGRTPDALLFQGEEIGDSGALWEAADWSLVVS</sequence>
<accession>A0A7X0B113</accession>
<keyword evidence="1" id="KW-0489">Methyltransferase</keyword>
<protein>
    <submittedName>
        <fullName evidence="1">FkbM family methyltransferase</fullName>
    </submittedName>
</protein>
<keyword evidence="2" id="KW-1185">Reference proteome</keyword>
<dbReference type="GO" id="GO:0032259">
    <property type="term" value="P:methylation"/>
    <property type="evidence" value="ECO:0007669"/>
    <property type="project" value="UniProtKB-KW"/>
</dbReference>
<dbReference type="SUPFAM" id="SSF53335">
    <property type="entry name" value="S-adenosyl-L-methionine-dependent methyltransferases"/>
    <property type="match status" value="1"/>
</dbReference>
<dbReference type="GO" id="GO:0008168">
    <property type="term" value="F:methyltransferase activity"/>
    <property type="evidence" value="ECO:0007669"/>
    <property type="project" value="UniProtKB-KW"/>
</dbReference>
<reference evidence="1 2" key="1">
    <citation type="submission" date="2020-08" db="EMBL/GenBank/DDBJ databases">
        <title>Genomic Encyclopedia of Type Strains, Phase IV (KMG-IV): sequencing the most valuable type-strain genomes for metagenomic binning, comparative biology and taxonomic classification.</title>
        <authorList>
            <person name="Goeker M."/>
        </authorList>
    </citation>
    <scope>NUCLEOTIDE SEQUENCE [LARGE SCALE GENOMIC DNA]</scope>
    <source>
        <strain evidence="1 2">DSM 22198</strain>
    </source>
</reference>
<dbReference type="Gene3D" id="3.40.50.150">
    <property type="entry name" value="Vaccinia Virus protein VP39"/>
    <property type="match status" value="1"/>
</dbReference>
<keyword evidence="1" id="KW-0808">Transferase</keyword>
<evidence type="ECO:0000313" key="1">
    <source>
        <dbReference type="EMBL" id="MBB6252204.1"/>
    </source>
</evidence>
<dbReference type="AlphaFoldDB" id="A0A7X0B113"/>
<dbReference type="EMBL" id="JACIIZ010000007">
    <property type="protein sequence ID" value="MBB6252204.1"/>
    <property type="molecule type" value="Genomic_DNA"/>
</dbReference>
<dbReference type="RefSeq" id="WP_184801374.1">
    <property type="nucleotide sequence ID" value="NZ_JACIIZ010000007.1"/>
</dbReference>
<gene>
    <name evidence="1" type="ORF">FHS74_002764</name>
</gene>
<dbReference type="InterPro" id="IPR006342">
    <property type="entry name" value="FkbM_mtfrase"/>
</dbReference>